<name>A0ABX6H4T1_9MICO</name>
<keyword evidence="1" id="KW-0732">Signal</keyword>
<feature type="chain" id="PRO_5045815629" evidence="1">
    <location>
        <begin position="41"/>
        <end position="204"/>
    </location>
</feature>
<evidence type="ECO:0000313" key="2">
    <source>
        <dbReference type="EMBL" id="QHC64796.1"/>
    </source>
</evidence>
<dbReference type="PROSITE" id="PS51318">
    <property type="entry name" value="TAT"/>
    <property type="match status" value="1"/>
</dbReference>
<evidence type="ECO:0000313" key="3">
    <source>
        <dbReference type="Proteomes" id="UP000464597"/>
    </source>
</evidence>
<reference evidence="3" key="1">
    <citation type="submission" date="2019-12" db="EMBL/GenBank/DDBJ databases">
        <title>Complete and draft genome sequences of new strains and members of some known species of the genus Rathayibacter isolated from plants.</title>
        <authorList>
            <person name="Tarlachkov S.V."/>
            <person name="Starodumova I.P."/>
            <person name="Dorofeeva L.V."/>
            <person name="Prisyazhnaya N.V."/>
            <person name="Leyn S."/>
            <person name="Zlamal J."/>
            <person name="Elan M."/>
            <person name="Osterman A.L."/>
            <person name="Nadler S."/>
            <person name="Subbotin S.A."/>
            <person name="Evtushenko L.I."/>
        </authorList>
    </citation>
    <scope>NUCLEOTIDE SEQUENCE [LARGE SCALE GENOMIC DNA]</scope>
    <source>
        <strain evidence="3">VKM Ac-2802</strain>
    </source>
</reference>
<keyword evidence="3" id="KW-1185">Reference proteome</keyword>
<evidence type="ECO:0000256" key="1">
    <source>
        <dbReference type="SAM" id="SignalP"/>
    </source>
</evidence>
<accession>A0ABX6H4T1</accession>
<organism evidence="2 3">
    <name type="scientific">Rathayibacter festucae</name>
    <dbReference type="NCBI Taxonomy" id="110937"/>
    <lineage>
        <taxon>Bacteria</taxon>
        <taxon>Bacillati</taxon>
        <taxon>Actinomycetota</taxon>
        <taxon>Actinomycetes</taxon>
        <taxon>Micrococcales</taxon>
        <taxon>Microbacteriaceae</taxon>
        <taxon>Rathayibacter</taxon>
    </lineage>
</organism>
<proteinExistence type="predicted"/>
<gene>
    <name evidence="2" type="ORF">GSU69_09145</name>
</gene>
<feature type="signal peptide" evidence="1">
    <location>
        <begin position="1"/>
        <end position="40"/>
    </location>
</feature>
<protein>
    <submittedName>
        <fullName evidence="2">Uncharacterized protein</fullName>
    </submittedName>
</protein>
<sequence>MKETTMQSRTRHSLRTLLAAAATAGLALSAVGATATPAVAAEGEMTYTLYREANPTPDQADAYARITAAMDAAVARFNAQTDITKVLNVYYEPSVPTADADGNGNGTIRFGADRRYQVEGTALHEISHTVGVGVTDAFYDKCSTGVWSGPQATALVKSYDGPDAQLRCAGIHIYPYGLNFDNEFSEVAFERHVEVTEAMIADGM</sequence>
<dbReference type="EMBL" id="CP047180">
    <property type="protein sequence ID" value="QHC64796.1"/>
    <property type="molecule type" value="Genomic_DNA"/>
</dbReference>
<dbReference type="InterPro" id="IPR006311">
    <property type="entry name" value="TAT_signal"/>
</dbReference>
<dbReference type="Proteomes" id="UP000464597">
    <property type="component" value="Chromosome"/>
</dbReference>